<evidence type="ECO:0000313" key="3">
    <source>
        <dbReference type="Proteomes" id="UP000075683"/>
    </source>
</evidence>
<protein>
    <submittedName>
        <fullName evidence="2">Uncharacterized protein</fullName>
    </submittedName>
</protein>
<dbReference type="Proteomes" id="UP000075683">
    <property type="component" value="Unassembled WGS sequence"/>
</dbReference>
<reference evidence="2 3" key="1">
    <citation type="submission" date="2016-01" db="EMBL/GenBank/DDBJ databases">
        <title>Draft Genome Sequences of Seven Thermophilic Sporeformers Isolated from Foods.</title>
        <authorList>
            <person name="Berendsen E.M."/>
            <person name="Wells-Bennik M.H."/>
            <person name="Krawcyk A.O."/>
            <person name="De Jong A."/>
            <person name="Holsappel S."/>
            <person name="Eijlander R.T."/>
            <person name="Kuipers O.P."/>
        </authorList>
    </citation>
    <scope>NUCLEOTIDE SEQUENCE [LARGE SCALE GENOMIC DNA]</scope>
    <source>
        <strain evidence="2 3">B4135</strain>
    </source>
</reference>
<proteinExistence type="predicted"/>
<dbReference type="STRING" id="301148.B4135_3114"/>
<gene>
    <name evidence="2" type="ORF">B4135_3114</name>
</gene>
<evidence type="ECO:0000256" key="1">
    <source>
        <dbReference type="SAM" id="MobiDB-lite"/>
    </source>
</evidence>
<organism evidence="2 3">
    <name type="scientific">Caldibacillus debilis</name>
    <dbReference type="NCBI Taxonomy" id="301148"/>
    <lineage>
        <taxon>Bacteria</taxon>
        <taxon>Bacillati</taxon>
        <taxon>Bacillota</taxon>
        <taxon>Bacilli</taxon>
        <taxon>Bacillales</taxon>
        <taxon>Bacillaceae</taxon>
        <taxon>Caldibacillus</taxon>
    </lineage>
</organism>
<evidence type="ECO:0000313" key="2">
    <source>
        <dbReference type="EMBL" id="KYD12200.1"/>
    </source>
</evidence>
<dbReference type="EMBL" id="LQYT01000094">
    <property type="protein sequence ID" value="KYD12200.1"/>
    <property type="molecule type" value="Genomic_DNA"/>
</dbReference>
<feature type="region of interest" description="Disordered" evidence="1">
    <location>
        <begin position="1"/>
        <end position="49"/>
    </location>
</feature>
<accession>A0A150LIX3</accession>
<comment type="caution">
    <text evidence="2">The sequence shown here is derived from an EMBL/GenBank/DDBJ whole genome shotgun (WGS) entry which is preliminary data.</text>
</comment>
<feature type="compositionally biased region" description="Basic residues" evidence="1">
    <location>
        <begin position="40"/>
        <end position="49"/>
    </location>
</feature>
<name>A0A150LIX3_9BACI</name>
<dbReference type="AlphaFoldDB" id="A0A150LIX3"/>
<sequence length="49" mass="5843">MVRNSNDFTHDVTYPERNYSASILSRNIKKKPPIPQKSQAQKKRKKRRT</sequence>